<reference evidence="1 2" key="1">
    <citation type="submission" date="2019-06" db="EMBL/GenBank/DDBJ databases">
        <title>Genomic Encyclopedia of Type Strains, Phase IV (KMG-V): Genome sequencing to study the core and pangenomes of soil and plant-associated prokaryotes.</title>
        <authorList>
            <person name="Whitman W."/>
        </authorList>
    </citation>
    <scope>NUCLEOTIDE SEQUENCE [LARGE SCALE GENOMIC DNA]</scope>
    <source>
        <strain evidence="1 2">BR 510</strain>
    </source>
</reference>
<gene>
    <name evidence="1" type="ORF">FBZ96_11924</name>
</gene>
<evidence type="ECO:0000313" key="1">
    <source>
        <dbReference type="EMBL" id="TWA89556.1"/>
    </source>
</evidence>
<name>A0A560CXJ7_9BRAD</name>
<keyword evidence="2" id="KW-1185">Reference proteome</keyword>
<proteinExistence type="predicted"/>
<dbReference type="OrthoDB" id="8265766at2"/>
<dbReference type="InterPro" id="IPR046250">
    <property type="entry name" value="DUF6283"/>
</dbReference>
<dbReference type="AlphaFoldDB" id="A0A560CXJ7"/>
<dbReference type="RefSeq" id="WP_145670143.1">
    <property type="nucleotide sequence ID" value="NZ_VITK01000019.1"/>
</dbReference>
<accession>A0A560CXJ7</accession>
<comment type="caution">
    <text evidence="1">The sequence shown here is derived from an EMBL/GenBank/DDBJ whole genome shotgun (WGS) entry which is preliminary data.</text>
</comment>
<dbReference type="Proteomes" id="UP000319949">
    <property type="component" value="Unassembled WGS sequence"/>
</dbReference>
<dbReference type="Pfam" id="PF19800">
    <property type="entry name" value="DUF6283"/>
    <property type="match status" value="1"/>
</dbReference>
<dbReference type="EMBL" id="VITK01000019">
    <property type="protein sequence ID" value="TWA89556.1"/>
    <property type="molecule type" value="Genomic_DNA"/>
</dbReference>
<organism evidence="1 2">
    <name type="scientific">Bradyrhizobium stylosanthis</name>
    <dbReference type="NCBI Taxonomy" id="1803665"/>
    <lineage>
        <taxon>Bacteria</taxon>
        <taxon>Pseudomonadati</taxon>
        <taxon>Pseudomonadota</taxon>
        <taxon>Alphaproteobacteria</taxon>
        <taxon>Hyphomicrobiales</taxon>
        <taxon>Nitrobacteraceae</taxon>
        <taxon>Bradyrhizobium</taxon>
    </lineage>
</organism>
<evidence type="ECO:0000313" key="2">
    <source>
        <dbReference type="Proteomes" id="UP000319949"/>
    </source>
</evidence>
<sequence>MTWKLKRTAQCEKCPWRVDVDPHDIPNGYCERKHAALAETIAIPGDFRGSGKAMACHETHDAHCIGWLMNQLGAGNNIGLRLRMITCENAGKIRLKGEQHPTFEDTLPLSSTEREAK</sequence>
<protein>
    <submittedName>
        <fullName evidence="1">Uncharacterized protein</fullName>
    </submittedName>
</protein>